<keyword evidence="2" id="KW-0732">Signal</keyword>
<dbReference type="OrthoDB" id="3201641at2759"/>
<sequence length="158" mass="17291">MLMLSMLHNLLSQVLSPPNLHTAVLLTTTGDLVSYASQPSRPKDQVRIIVGLCTEVWQETKEYGCGMVDSELGRIIVLPVDEFSTGTQQVFSDDHQPLMLLALNATDAVEWEELQLKGKALATHLAKPLGKFREFITEPTSSPASTTTTSPAPARTRT</sequence>
<accession>A0A9P5ZE25</accession>
<feature type="signal peptide" evidence="2">
    <location>
        <begin position="1"/>
        <end position="16"/>
    </location>
</feature>
<evidence type="ECO:0000256" key="2">
    <source>
        <dbReference type="SAM" id="SignalP"/>
    </source>
</evidence>
<proteinExistence type="predicted"/>
<evidence type="ECO:0000313" key="3">
    <source>
        <dbReference type="EMBL" id="KAF9486363.1"/>
    </source>
</evidence>
<feature type="chain" id="PRO_5040211087" evidence="2">
    <location>
        <begin position="17"/>
        <end position="158"/>
    </location>
</feature>
<dbReference type="SUPFAM" id="SSF103196">
    <property type="entry name" value="Roadblock/LC7 domain"/>
    <property type="match status" value="1"/>
</dbReference>
<dbReference type="AlphaFoldDB" id="A0A9P5ZE25"/>
<dbReference type="Proteomes" id="UP000807469">
    <property type="component" value="Unassembled WGS sequence"/>
</dbReference>
<feature type="region of interest" description="Disordered" evidence="1">
    <location>
        <begin position="136"/>
        <end position="158"/>
    </location>
</feature>
<protein>
    <submittedName>
        <fullName evidence="3">Uncharacterized protein</fullName>
    </submittedName>
</protein>
<gene>
    <name evidence="3" type="ORF">BDN70DRAFT_869872</name>
</gene>
<evidence type="ECO:0000313" key="4">
    <source>
        <dbReference type="Proteomes" id="UP000807469"/>
    </source>
</evidence>
<evidence type="ECO:0000256" key="1">
    <source>
        <dbReference type="SAM" id="MobiDB-lite"/>
    </source>
</evidence>
<feature type="compositionally biased region" description="Low complexity" evidence="1">
    <location>
        <begin position="139"/>
        <end position="158"/>
    </location>
</feature>
<name>A0A9P5ZE25_9AGAR</name>
<reference evidence="3" key="1">
    <citation type="submission" date="2020-11" db="EMBL/GenBank/DDBJ databases">
        <authorList>
            <consortium name="DOE Joint Genome Institute"/>
            <person name="Ahrendt S."/>
            <person name="Riley R."/>
            <person name="Andreopoulos W."/>
            <person name="Labutti K."/>
            <person name="Pangilinan J."/>
            <person name="Ruiz-Duenas F.J."/>
            <person name="Barrasa J.M."/>
            <person name="Sanchez-Garcia M."/>
            <person name="Camarero S."/>
            <person name="Miyauchi S."/>
            <person name="Serrano A."/>
            <person name="Linde D."/>
            <person name="Babiker R."/>
            <person name="Drula E."/>
            <person name="Ayuso-Fernandez I."/>
            <person name="Pacheco R."/>
            <person name="Padilla G."/>
            <person name="Ferreira P."/>
            <person name="Barriuso J."/>
            <person name="Kellner H."/>
            <person name="Castanera R."/>
            <person name="Alfaro M."/>
            <person name="Ramirez L."/>
            <person name="Pisabarro A.G."/>
            <person name="Kuo A."/>
            <person name="Tritt A."/>
            <person name="Lipzen A."/>
            <person name="He G."/>
            <person name="Yan M."/>
            <person name="Ng V."/>
            <person name="Cullen D."/>
            <person name="Martin F."/>
            <person name="Rosso M.-N."/>
            <person name="Henrissat B."/>
            <person name="Hibbett D."/>
            <person name="Martinez A.T."/>
            <person name="Grigoriev I.V."/>
        </authorList>
    </citation>
    <scope>NUCLEOTIDE SEQUENCE</scope>
    <source>
        <strain evidence="3">CIRM-BRFM 674</strain>
    </source>
</reference>
<dbReference type="EMBL" id="MU155130">
    <property type="protein sequence ID" value="KAF9486363.1"/>
    <property type="molecule type" value="Genomic_DNA"/>
</dbReference>
<comment type="caution">
    <text evidence="3">The sequence shown here is derived from an EMBL/GenBank/DDBJ whole genome shotgun (WGS) entry which is preliminary data.</text>
</comment>
<dbReference type="Gene3D" id="3.30.450.30">
    <property type="entry name" value="Dynein light chain 2a, cytoplasmic"/>
    <property type="match status" value="1"/>
</dbReference>
<keyword evidence="4" id="KW-1185">Reference proteome</keyword>
<organism evidence="3 4">
    <name type="scientific">Pholiota conissans</name>
    <dbReference type="NCBI Taxonomy" id="109636"/>
    <lineage>
        <taxon>Eukaryota</taxon>
        <taxon>Fungi</taxon>
        <taxon>Dikarya</taxon>
        <taxon>Basidiomycota</taxon>
        <taxon>Agaricomycotina</taxon>
        <taxon>Agaricomycetes</taxon>
        <taxon>Agaricomycetidae</taxon>
        <taxon>Agaricales</taxon>
        <taxon>Agaricineae</taxon>
        <taxon>Strophariaceae</taxon>
        <taxon>Pholiota</taxon>
    </lineage>
</organism>